<accession>A0A8R2R3N1</accession>
<dbReference type="GO" id="GO:0009982">
    <property type="term" value="F:pseudouridine synthase activity"/>
    <property type="evidence" value="ECO:0007669"/>
    <property type="project" value="InterPro"/>
</dbReference>
<feature type="region of interest" description="Disordered" evidence="5">
    <location>
        <begin position="1"/>
        <end position="43"/>
    </location>
</feature>
<name>A0A8R2R3N1_BOMMO</name>
<evidence type="ECO:0000256" key="4">
    <source>
        <dbReference type="ARBA" id="ARBA00036943"/>
    </source>
</evidence>
<dbReference type="InterPro" id="IPR001656">
    <property type="entry name" value="PsdUridine_synth_TruD"/>
</dbReference>
<dbReference type="SUPFAM" id="SSF55120">
    <property type="entry name" value="Pseudouridine synthase"/>
    <property type="match status" value="1"/>
</dbReference>
<comment type="similarity">
    <text evidence="1">Belongs to the pseudouridine synthase TruD family.</text>
</comment>
<evidence type="ECO:0000256" key="3">
    <source>
        <dbReference type="ARBA" id="ARBA00023235"/>
    </source>
</evidence>
<dbReference type="GO" id="GO:0005634">
    <property type="term" value="C:nucleus"/>
    <property type="evidence" value="ECO:0007669"/>
    <property type="project" value="TreeGrafter"/>
</dbReference>
<dbReference type="GO" id="GO:0003723">
    <property type="term" value="F:RNA binding"/>
    <property type="evidence" value="ECO:0007669"/>
    <property type="project" value="InterPro"/>
</dbReference>
<dbReference type="PANTHER" id="PTHR13326:SF31">
    <property type="entry name" value="PSEUDOURIDYLATE SYNTHASE 7 HOMOLOG"/>
    <property type="match status" value="1"/>
</dbReference>
<dbReference type="NCBIfam" id="TIGR00094">
    <property type="entry name" value="tRNA_TruD_broad"/>
    <property type="match status" value="1"/>
</dbReference>
<dbReference type="GO" id="GO:0001522">
    <property type="term" value="P:pseudouridine synthesis"/>
    <property type="evidence" value="ECO:0007669"/>
    <property type="project" value="InterPro"/>
</dbReference>
<evidence type="ECO:0000313" key="7">
    <source>
        <dbReference type="EnsemblMetazoa" id="XP_037874903.1"/>
    </source>
</evidence>
<protein>
    <recommendedName>
        <fullName evidence="6">TRUD domain-containing protein</fullName>
    </recommendedName>
</protein>
<dbReference type="InterPro" id="IPR042214">
    <property type="entry name" value="TruD_catalytic"/>
</dbReference>
<feature type="compositionally biased region" description="Basic residues" evidence="5">
    <location>
        <begin position="1"/>
        <end position="13"/>
    </location>
</feature>
<dbReference type="InterPro" id="IPR020103">
    <property type="entry name" value="PsdUridine_synth_cat_dom_sf"/>
</dbReference>
<evidence type="ECO:0000259" key="6">
    <source>
        <dbReference type="PROSITE" id="PS50984"/>
    </source>
</evidence>
<dbReference type="Pfam" id="PF01142">
    <property type="entry name" value="TruD"/>
    <property type="match status" value="1"/>
</dbReference>
<proteinExistence type="inferred from homology"/>
<dbReference type="Proteomes" id="UP000005204">
    <property type="component" value="Unassembled WGS sequence"/>
</dbReference>
<dbReference type="GO" id="GO:0008033">
    <property type="term" value="P:tRNA processing"/>
    <property type="evidence" value="ECO:0007669"/>
    <property type="project" value="UniProtKB-KW"/>
</dbReference>
<evidence type="ECO:0000313" key="8">
    <source>
        <dbReference type="Proteomes" id="UP000005204"/>
    </source>
</evidence>
<evidence type="ECO:0000256" key="2">
    <source>
        <dbReference type="ARBA" id="ARBA00022694"/>
    </source>
</evidence>
<dbReference type="AlphaFoldDB" id="A0A8R2R3N1"/>
<dbReference type="EnsemblMetazoa" id="XM_038018975.1">
    <property type="protein sequence ID" value="XP_037874903.1"/>
    <property type="gene ID" value="LOC101745894"/>
</dbReference>
<keyword evidence="2" id="KW-0819">tRNA processing</keyword>
<dbReference type="PROSITE" id="PS50984">
    <property type="entry name" value="TRUD"/>
    <property type="match status" value="1"/>
</dbReference>
<evidence type="ECO:0000256" key="1">
    <source>
        <dbReference type="ARBA" id="ARBA00007953"/>
    </source>
</evidence>
<dbReference type="PANTHER" id="PTHR13326">
    <property type="entry name" value="TRNA PSEUDOURIDINE SYNTHASE D"/>
    <property type="match status" value="1"/>
</dbReference>
<reference evidence="8" key="1">
    <citation type="journal article" date="2008" name="Insect Biochem. Mol. Biol.">
        <title>The genome of a lepidopteran model insect, the silkworm Bombyx mori.</title>
        <authorList>
            <consortium name="International Silkworm Genome Consortium"/>
        </authorList>
    </citation>
    <scope>NUCLEOTIDE SEQUENCE [LARGE SCALE GENOMIC DNA]</scope>
    <source>
        <strain evidence="8">p50T</strain>
    </source>
</reference>
<feature type="compositionally biased region" description="Basic and acidic residues" evidence="5">
    <location>
        <begin position="502"/>
        <end position="511"/>
    </location>
</feature>
<dbReference type="CDD" id="cd02576">
    <property type="entry name" value="PseudoU_synth_ScPUS7"/>
    <property type="match status" value="1"/>
</dbReference>
<feature type="region of interest" description="Disordered" evidence="5">
    <location>
        <begin position="481"/>
        <end position="511"/>
    </location>
</feature>
<dbReference type="Gene3D" id="3.30.2350.20">
    <property type="entry name" value="TruD, catalytic domain"/>
    <property type="match status" value="2"/>
</dbReference>
<organism evidence="7 8">
    <name type="scientific">Bombyx mori</name>
    <name type="common">Silk moth</name>
    <dbReference type="NCBI Taxonomy" id="7091"/>
    <lineage>
        <taxon>Eukaryota</taxon>
        <taxon>Metazoa</taxon>
        <taxon>Ecdysozoa</taxon>
        <taxon>Arthropoda</taxon>
        <taxon>Hexapoda</taxon>
        <taxon>Insecta</taxon>
        <taxon>Pterygota</taxon>
        <taxon>Neoptera</taxon>
        <taxon>Endopterygota</taxon>
        <taxon>Lepidoptera</taxon>
        <taxon>Glossata</taxon>
        <taxon>Ditrysia</taxon>
        <taxon>Bombycoidea</taxon>
        <taxon>Bombycidae</taxon>
        <taxon>Bombycinae</taxon>
        <taxon>Bombyx</taxon>
    </lineage>
</organism>
<keyword evidence="3" id="KW-0413">Isomerase</keyword>
<dbReference type="InterPro" id="IPR011760">
    <property type="entry name" value="PsdUridine_synth_TruD_insert"/>
</dbReference>
<reference evidence="7" key="2">
    <citation type="submission" date="2022-06" db="UniProtKB">
        <authorList>
            <consortium name="EnsemblMetazoa"/>
        </authorList>
    </citation>
    <scope>IDENTIFICATION</scope>
    <source>
        <strain evidence="7">p50T (Dazao)</strain>
    </source>
</reference>
<dbReference type="PIRSF" id="PIRSF037016">
    <property type="entry name" value="Pseudouridin_synth_euk_prd"/>
    <property type="match status" value="1"/>
</dbReference>
<keyword evidence="8" id="KW-1185">Reference proteome</keyword>
<evidence type="ECO:0000256" key="5">
    <source>
        <dbReference type="SAM" id="MobiDB-lite"/>
    </source>
</evidence>
<comment type="catalytic activity">
    <reaction evidence="4">
        <text>a uridine in tRNA = a pseudouridine in tRNA</text>
        <dbReference type="Rhea" id="RHEA:54572"/>
        <dbReference type="Rhea" id="RHEA-COMP:13339"/>
        <dbReference type="Rhea" id="RHEA-COMP:13934"/>
        <dbReference type="ChEBI" id="CHEBI:65314"/>
        <dbReference type="ChEBI" id="CHEBI:65315"/>
    </reaction>
</comment>
<feature type="domain" description="TRUD" evidence="6">
    <location>
        <begin position="326"/>
        <end position="588"/>
    </location>
</feature>
<sequence>MNRGGRWNRKKSGRFSTGGRGRGGHGFDRGNRNFVKGGPPNQWKKIKRDIPGPRISESEIGITEYISDHKGFIGIIKWRYSDFQVSEINEDGVIAKLTDLKPPEPPEDEVIDDDESLLLNKYNLEILPMEIWDKINVLSLGSKTTTESVEIDANDISKEERTKMHDAVKKAFGDSIVSSTVNIDGKKFMRFEKYRKGVYVDRRIKWVWPEEYVHFIVHKENCDTMEAAGKIAARLRLNVKPTMLGYAGTKDRRAKTSQWFSMRKVDPRKIVAACQDLREIHVGNFTFSPKHIKLGMLKGNRFRIAIRNVEDGAGARAACELVCRRGFINYFGLQRFGTQADMPTYHIGRFLLQGEYQKAIDGILSVREGPLEHALRLYAEGAGAGGACAAVPARAAALPEARLLRALADTPTDLVAALERIPRNARLLYIHSYQSYVWNHAASERVRRLGLRPAAGDLVPRTAPRPDDLCDDNFHLEVTEGNEGDAEDADPPRGGGAQPGDQAKDESSESTVDIRKLDVKALTQEDIDSSRYTIFDVVLPLPGYSVEYPDNMKGYYEEFLEKDGLDIKLKNRVKTYSARGAVRRLVQRPHAASWALHRYSRADADLLASDLDELAARAPPAPQEDGKYEALLLTMTLPPSCYATMMLRELMKTDTSSRAQALLSHPLKRTASPDPPGAAQ</sequence>